<gene>
    <name evidence="1" type="ORF">L1987_77399</name>
</gene>
<protein>
    <submittedName>
        <fullName evidence="1">Uncharacterized protein</fullName>
    </submittedName>
</protein>
<evidence type="ECO:0000313" key="1">
    <source>
        <dbReference type="EMBL" id="KAI3694434.1"/>
    </source>
</evidence>
<name>A0ACB8ZAW3_9ASTR</name>
<comment type="caution">
    <text evidence="1">The sequence shown here is derived from an EMBL/GenBank/DDBJ whole genome shotgun (WGS) entry which is preliminary data.</text>
</comment>
<organism evidence="1 2">
    <name type="scientific">Smallanthus sonchifolius</name>
    <dbReference type="NCBI Taxonomy" id="185202"/>
    <lineage>
        <taxon>Eukaryota</taxon>
        <taxon>Viridiplantae</taxon>
        <taxon>Streptophyta</taxon>
        <taxon>Embryophyta</taxon>
        <taxon>Tracheophyta</taxon>
        <taxon>Spermatophyta</taxon>
        <taxon>Magnoliopsida</taxon>
        <taxon>eudicotyledons</taxon>
        <taxon>Gunneridae</taxon>
        <taxon>Pentapetalae</taxon>
        <taxon>asterids</taxon>
        <taxon>campanulids</taxon>
        <taxon>Asterales</taxon>
        <taxon>Asteraceae</taxon>
        <taxon>Asteroideae</taxon>
        <taxon>Heliantheae alliance</taxon>
        <taxon>Millerieae</taxon>
        <taxon>Smallanthus</taxon>
    </lineage>
</organism>
<accession>A0ACB8ZAW3</accession>
<dbReference type="Proteomes" id="UP001056120">
    <property type="component" value="Linkage Group LG26"/>
</dbReference>
<reference evidence="2" key="1">
    <citation type="journal article" date="2022" name="Mol. Ecol. Resour.">
        <title>The genomes of chicory, endive, great burdock and yacon provide insights into Asteraceae palaeo-polyploidization history and plant inulin production.</title>
        <authorList>
            <person name="Fan W."/>
            <person name="Wang S."/>
            <person name="Wang H."/>
            <person name="Wang A."/>
            <person name="Jiang F."/>
            <person name="Liu H."/>
            <person name="Zhao H."/>
            <person name="Xu D."/>
            <person name="Zhang Y."/>
        </authorList>
    </citation>
    <scope>NUCLEOTIDE SEQUENCE [LARGE SCALE GENOMIC DNA]</scope>
    <source>
        <strain evidence="2">cv. Yunnan</strain>
    </source>
</reference>
<keyword evidence="2" id="KW-1185">Reference proteome</keyword>
<reference evidence="1 2" key="2">
    <citation type="journal article" date="2022" name="Mol. Ecol. Resour.">
        <title>The genomes of chicory, endive, great burdock and yacon provide insights into Asteraceae paleo-polyploidization history and plant inulin production.</title>
        <authorList>
            <person name="Fan W."/>
            <person name="Wang S."/>
            <person name="Wang H."/>
            <person name="Wang A."/>
            <person name="Jiang F."/>
            <person name="Liu H."/>
            <person name="Zhao H."/>
            <person name="Xu D."/>
            <person name="Zhang Y."/>
        </authorList>
    </citation>
    <scope>NUCLEOTIDE SEQUENCE [LARGE SCALE GENOMIC DNA]</scope>
    <source>
        <strain evidence="2">cv. Yunnan</strain>
        <tissue evidence="1">Leaves</tissue>
    </source>
</reference>
<dbReference type="EMBL" id="CM042043">
    <property type="protein sequence ID" value="KAI3694434.1"/>
    <property type="molecule type" value="Genomic_DNA"/>
</dbReference>
<sequence>MLYEIYVLKQNEYALCLHKYTKKRRYLDINITNKHEDLSHVFDADHPFPSHALHFPPIPISNQSQQLLLNLT</sequence>
<evidence type="ECO:0000313" key="2">
    <source>
        <dbReference type="Proteomes" id="UP001056120"/>
    </source>
</evidence>
<proteinExistence type="predicted"/>